<accession>A0A835LHI3</accession>
<dbReference type="AlphaFoldDB" id="A0A835LHI3"/>
<dbReference type="Proteomes" id="UP000631114">
    <property type="component" value="Unassembled WGS sequence"/>
</dbReference>
<dbReference type="PANTHER" id="PTHR48196">
    <property type="entry name" value="DUF630 DOMAIN-CONTAINING PROTEIN"/>
    <property type="match status" value="1"/>
</dbReference>
<evidence type="ECO:0000313" key="1">
    <source>
        <dbReference type="EMBL" id="KAF9595763.1"/>
    </source>
</evidence>
<comment type="caution">
    <text evidence="1">The sequence shown here is derived from an EMBL/GenBank/DDBJ whole genome shotgun (WGS) entry which is preliminary data.</text>
</comment>
<reference evidence="1 2" key="1">
    <citation type="submission" date="2020-10" db="EMBL/GenBank/DDBJ databases">
        <title>The Coptis chinensis genome and diversification of protoberbering-type alkaloids.</title>
        <authorList>
            <person name="Wang B."/>
            <person name="Shu S."/>
            <person name="Song C."/>
            <person name="Liu Y."/>
        </authorList>
    </citation>
    <scope>NUCLEOTIDE SEQUENCE [LARGE SCALE GENOMIC DNA]</scope>
    <source>
        <strain evidence="1">HL-2020</strain>
        <tissue evidence="1">Leaf</tissue>
    </source>
</reference>
<gene>
    <name evidence="1" type="ORF">IFM89_003505</name>
</gene>
<organism evidence="1 2">
    <name type="scientific">Coptis chinensis</name>
    <dbReference type="NCBI Taxonomy" id="261450"/>
    <lineage>
        <taxon>Eukaryota</taxon>
        <taxon>Viridiplantae</taxon>
        <taxon>Streptophyta</taxon>
        <taxon>Embryophyta</taxon>
        <taxon>Tracheophyta</taxon>
        <taxon>Spermatophyta</taxon>
        <taxon>Magnoliopsida</taxon>
        <taxon>Ranunculales</taxon>
        <taxon>Ranunculaceae</taxon>
        <taxon>Coptidoideae</taxon>
        <taxon>Coptis</taxon>
    </lineage>
</organism>
<sequence>MEAMPKSPWRFGDEHSSLFDQFERLTFEITLNQAMLGRSFSANVCRPYGPPATPMASHQRHRQCYSRLSKVLKKVLKPLLSRKGRPADAVPNDHIYCKRFSRSVQSLNIGGL</sequence>
<dbReference type="PANTHER" id="PTHR48196:SF1">
    <property type="entry name" value="DUF630 DOMAIN-CONTAINING PROTEIN"/>
    <property type="match status" value="1"/>
</dbReference>
<name>A0A835LHI3_9MAGN</name>
<proteinExistence type="predicted"/>
<dbReference type="OrthoDB" id="1707312at2759"/>
<keyword evidence="2" id="KW-1185">Reference proteome</keyword>
<protein>
    <submittedName>
        <fullName evidence="1">Uncharacterized protein</fullName>
    </submittedName>
</protein>
<evidence type="ECO:0000313" key="2">
    <source>
        <dbReference type="Proteomes" id="UP000631114"/>
    </source>
</evidence>
<dbReference type="EMBL" id="JADFTS010000007">
    <property type="protein sequence ID" value="KAF9595763.1"/>
    <property type="molecule type" value="Genomic_DNA"/>
</dbReference>